<dbReference type="SUPFAM" id="SSF52047">
    <property type="entry name" value="RNI-like"/>
    <property type="match status" value="1"/>
</dbReference>
<evidence type="ECO:0000313" key="4">
    <source>
        <dbReference type="Proteomes" id="UP000620124"/>
    </source>
</evidence>
<gene>
    <name evidence="3" type="ORF">MVEN_00062300</name>
</gene>
<dbReference type="Pfam" id="PF00646">
    <property type="entry name" value="F-box"/>
    <property type="match status" value="1"/>
</dbReference>
<feature type="domain" description="F-box" evidence="2">
    <location>
        <begin position="45"/>
        <end position="90"/>
    </location>
</feature>
<feature type="compositionally biased region" description="Low complexity" evidence="1">
    <location>
        <begin position="530"/>
        <end position="540"/>
    </location>
</feature>
<keyword evidence="4" id="KW-1185">Reference proteome</keyword>
<dbReference type="AlphaFoldDB" id="A0A8H7DF36"/>
<protein>
    <submittedName>
        <fullName evidence="3">F-box domain-containing protein</fullName>
    </submittedName>
</protein>
<sequence>MSVVELSSTATCENRHRGLKTLLQLPFFTRQPALAVNPISSNAASGVGISLPADVLREITEELSPSDILNVSLTSKHVRMLLTAELYKTVHLRSSRSCKSGLMMLAGRPELCAHIQKLTVRPNYYLAWPTRDVRLDEDWVAKKISVIAKTLTHLRTFDWDGLEMPRDELWLTLRNSCPELKELFSNVGFQPLDPESELFKFSDLASFSLSVRHSLGDTDIFPSHEDLPPQLWDMILNRCLNLTDLTLCSFSASHRLFNIDRVTEGRWPELSSLTLGAFGYNSDFTLAAPPAAPFATFLAAHPSLSYLRLVWNFKRWMSPDADDKMNLRLPPTLDVFSGIVQQLSGGAGRSSSLTSLDLMYEPMYPARAPALCTALRALPMLTNLELWIHVPDPSTGHEVFFRELWGAAPGLEDVHFMCTTAFGKKPLTELALALRLLPRLRTFTLTKGHRYADESMRRSALRLFSALLLRSSGAGAAAADSSQVLTSNFKSPASRLAQVSVRWARGACRNHLKQEGTYQRVLAPLPPPRSSAGPSSSNSSDTRSGKRKGKNGEREGKENGIIVEAWERGLRAVGGAFERRYQFEIPPGAGSEGGGSG</sequence>
<proteinExistence type="predicted"/>
<feature type="region of interest" description="Disordered" evidence="1">
    <location>
        <begin position="517"/>
        <end position="561"/>
    </location>
</feature>
<evidence type="ECO:0000256" key="1">
    <source>
        <dbReference type="SAM" id="MobiDB-lite"/>
    </source>
</evidence>
<accession>A0A8H7DF36</accession>
<organism evidence="3 4">
    <name type="scientific">Mycena venus</name>
    <dbReference type="NCBI Taxonomy" id="2733690"/>
    <lineage>
        <taxon>Eukaryota</taxon>
        <taxon>Fungi</taxon>
        <taxon>Dikarya</taxon>
        <taxon>Basidiomycota</taxon>
        <taxon>Agaricomycotina</taxon>
        <taxon>Agaricomycetes</taxon>
        <taxon>Agaricomycetidae</taxon>
        <taxon>Agaricales</taxon>
        <taxon>Marasmiineae</taxon>
        <taxon>Mycenaceae</taxon>
        <taxon>Mycena</taxon>
    </lineage>
</organism>
<dbReference type="InterPro" id="IPR001810">
    <property type="entry name" value="F-box_dom"/>
</dbReference>
<dbReference type="OrthoDB" id="3162794at2759"/>
<comment type="caution">
    <text evidence="3">The sequence shown here is derived from an EMBL/GenBank/DDBJ whole genome shotgun (WGS) entry which is preliminary data.</text>
</comment>
<reference evidence="3" key="1">
    <citation type="submission" date="2020-05" db="EMBL/GenBank/DDBJ databases">
        <title>Mycena genomes resolve the evolution of fungal bioluminescence.</title>
        <authorList>
            <person name="Tsai I.J."/>
        </authorList>
    </citation>
    <scope>NUCLEOTIDE SEQUENCE</scope>
    <source>
        <strain evidence="3">CCC161011</strain>
    </source>
</reference>
<dbReference type="InterPro" id="IPR032675">
    <property type="entry name" value="LRR_dom_sf"/>
</dbReference>
<dbReference type="EMBL" id="JACAZI010000001">
    <property type="protein sequence ID" value="KAF7372040.1"/>
    <property type="molecule type" value="Genomic_DNA"/>
</dbReference>
<evidence type="ECO:0000259" key="2">
    <source>
        <dbReference type="PROSITE" id="PS50181"/>
    </source>
</evidence>
<dbReference type="Gene3D" id="3.80.10.10">
    <property type="entry name" value="Ribonuclease Inhibitor"/>
    <property type="match status" value="1"/>
</dbReference>
<dbReference type="PROSITE" id="PS50181">
    <property type="entry name" value="FBOX"/>
    <property type="match status" value="1"/>
</dbReference>
<evidence type="ECO:0000313" key="3">
    <source>
        <dbReference type="EMBL" id="KAF7372040.1"/>
    </source>
</evidence>
<name>A0A8H7DF36_9AGAR</name>
<dbReference type="Proteomes" id="UP000620124">
    <property type="component" value="Unassembled WGS sequence"/>
</dbReference>